<organism evidence="1 2">
    <name type="scientific">Gossypium arboreum</name>
    <name type="common">Tree cotton</name>
    <name type="synonym">Gossypium nanking</name>
    <dbReference type="NCBI Taxonomy" id="29729"/>
    <lineage>
        <taxon>Eukaryota</taxon>
        <taxon>Viridiplantae</taxon>
        <taxon>Streptophyta</taxon>
        <taxon>Embryophyta</taxon>
        <taxon>Tracheophyta</taxon>
        <taxon>Spermatophyta</taxon>
        <taxon>Magnoliopsida</taxon>
        <taxon>eudicotyledons</taxon>
        <taxon>Gunneridae</taxon>
        <taxon>Pentapetalae</taxon>
        <taxon>rosids</taxon>
        <taxon>malvids</taxon>
        <taxon>Malvales</taxon>
        <taxon>Malvaceae</taxon>
        <taxon>Malvoideae</taxon>
        <taxon>Gossypium</taxon>
    </lineage>
</organism>
<dbReference type="Proteomes" id="UP000032142">
    <property type="component" value="Unassembled WGS sequence"/>
</dbReference>
<accession>A0A0B0P0A3</accession>
<evidence type="ECO:0000313" key="2">
    <source>
        <dbReference type="Proteomes" id="UP000032142"/>
    </source>
</evidence>
<gene>
    <name evidence="1" type="ORF">F383_08220</name>
</gene>
<protein>
    <submittedName>
        <fullName evidence="1">Uncharacterized protein</fullName>
    </submittedName>
</protein>
<keyword evidence="2" id="KW-1185">Reference proteome</keyword>
<reference evidence="2" key="1">
    <citation type="submission" date="2014-09" db="EMBL/GenBank/DDBJ databases">
        <authorList>
            <person name="Mudge J."/>
            <person name="Ramaraj T."/>
            <person name="Lindquist I.E."/>
            <person name="Bharti A.K."/>
            <person name="Sundararajan A."/>
            <person name="Cameron C.T."/>
            <person name="Woodward J.E."/>
            <person name="May G.D."/>
            <person name="Brubaker C."/>
            <person name="Broadhvest J."/>
            <person name="Wilkins T.A."/>
        </authorList>
    </citation>
    <scope>NUCLEOTIDE SEQUENCE</scope>
    <source>
        <strain evidence="2">cv. AKA8401</strain>
    </source>
</reference>
<name>A0A0B0P0A3_GOSAR</name>
<sequence length="16" mass="1787">MAINKSYIIASTLKFS</sequence>
<dbReference type="EMBL" id="KN408584">
    <property type="protein sequence ID" value="KHG17579.1"/>
    <property type="molecule type" value="Genomic_DNA"/>
</dbReference>
<dbReference type="AlphaFoldDB" id="A0A0B0P0A3"/>
<proteinExistence type="predicted"/>
<evidence type="ECO:0000313" key="1">
    <source>
        <dbReference type="EMBL" id="KHG17579.1"/>
    </source>
</evidence>